<evidence type="ECO:0000313" key="9">
    <source>
        <dbReference type="EMBL" id="GAX86963.1"/>
    </source>
</evidence>
<dbReference type="GO" id="GO:0005886">
    <property type="term" value="C:plasma membrane"/>
    <property type="evidence" value="ECO:0007669"/>
    <property type="project" value="UniProtKB-SubCell"/>
</dbReference>
<keyword evidence="3" id="KW-0813">Transport</keyword>
<feature type="transmembrane region" description="Helical" evidence="8">
    <location>
        <begin position="210"/>
        <end position="231"/>
    </location>
</feature>
<feature type="transmembrane region" description="Helical" evidence="8">
    <location>
        <begin position="114"/>
        <end position="137"/>
    </location>
</feature>
<comment type="similarity">
    <text evidence="2">Belongs to the auxin efflux carrier (TC 2.A.69) family.</text>
</comment>
<comment type="caution">
    <text evidence="9">The sequence shown here is derived from an EMBL/GenBank/DDBJ whole genome shotgun (WGS) entry which is preliminary data.</text>
</comment>
<dbReference type="Pfam" id="PF03547">
    <property type="entry name" value="Mem_trans"/>
    <property type="match status" value="1"/>
</dbReference>
<dbReference type="AlphaFoldDB" id="A0A292YBR9"/>
<gene>
    <name evidence="9" type="ORF">LNAT_P0258</name>
</gene>
<reference evidence="9 10" key="1">
    <citation type="journal article" date="2017" name="Syst. Appl. Microbiol.">
        <title>Lebetimonas natsushimae sp. nov., a novel strictly anaerobic, moderately thermophilic chemoautotroph isolated from a deep-sea hydrothermal vent polychaete nest in the Mid-Okinawa Trough.</title>
        <authorList>
            <person name="Nagata R."/>
            <person name="Takaki Y."/>
            <person name="Tame A."/>
            <person name="Nunoura T."/>
            <person name="Muto H."/>
            <person name="Mino S."/>
            <person name="Sawayama S."/>
            <person name="Takai K."/>
            <person name="Nakagawa S."/>
        </authorList>
    </citation>
    <scope>NUCLEOTIDE SEQUENCE [LARGE SCALE GENOMIC DNA]</scope>
    <source>
        <strain evidence="9 10">HS1857</strain>
    </source>
</reference>
<protein>
    <recommendedName>
        <fullName evidence="11">Permease</fullName>
    </recommendedName>
</protein>
<feature type="transmembrane region" description="Helical" evidence="8">
    <location>
        <begin position="26"/>
        <end position="46"/>
    </location>
</feature>
<evidence type="ECO:0000256" key="4">
    <source>
        <dbReference type="ARBA" id="ARBA00022475"/>
    </source>
</evidence>
<dbReference type="EMBL" id="BDME01000001">
    <property type="protein sequence ID" value="GAX86963.1"/>
    <property type="molecule type" value="Genomic_DNA"/>
</dbReference>
<proteinExistence type="inferred from homology"/>
<dbReference type="PANTHER" id="PTHR36838">
    <property type="entry name" value="AUXIN EFFLUX CARRIER FAMILY PROTEIN"/>
    <property type="match status" value="1"/>
</dbReference>
<evidence type="ECO:0000256" key="5">
    <source>
        <dbReference type="ARBA" id="ARBA00022692"/>
    </source>
</evidence>
<keyword evidence="10" id="KW-1185">Reference proteome</keyword>
<keyword evidence="7 8" id="KW-0472">Membrane</keyword>
<keyword evidence="6 8" id="KW-1133">Transmembrane helix</keyword>
<keyword evidence="5 8" id="KW-0812">Transmembrane</keyword>
<feature type="transmembrane region" description="Helical" evidence="8">
    <location>
        <begin position="266"/>
        <end position="285"/>
    </location>
</feature>
<evidence type="ECO:0000256" key="1">
    <source>
        <dbReference type="ARBA" id="ARBA00004651"/>
    </source>
</evidence>
<feature type="transmembrane region" description="Helical" evidence="8">
    <location>
        <begin position="158"/>
        <end position="174"/>
    </location>
</feature>
<evidence type="ECO:0000256" key="7">
    <source>
        <dbReference type="ARBA" id="ARBA00023136"/>
    </source>
</evidence>
<keyword evidence="4" id="KW-1003">Cell membrane</keyword>
<dbReference type="OrthoDB" id="5338326at2"/>
<dbReference type="Gene3D" id="1.20.1530.20">
    <property type="match status" value="2"/>
</dbReference>
<sequence>MLISVLIIFIAGYIFKTFKNDYSKPLIDIVIFISFPALIIYKIYYLNSSNEIFKIFFLSFMSILIGTTFGFIISKLLKFDRKTTAAALLTSSLGNTSFLGFPMVVSLFGEKNLIWAIFFDQMMFFGLIVFGSIFVAYGSEKSINIKNMIKDIFKFPPFLALLFAIFLRNFHLNLEFLKPIGDSLIFLVTLAIGMRFSFLDVKKNIKLASVVLFIKMFLVPLGIYFIIYLFFDIKNPAFQVTFTESAMPPMVMASVLAMEAKLREDLAISAVGLGILFAFIILPLYKYLLF</sequence>
<evidence type="ECO:0000256" key="2">
    <source>
        <dbReference type="ARBA" id="ARBA00010145"/>
    </source>
</evidence>
<evidence type="ECO:0000256" key="6">
    <source>
        <dbReference type="ARBA" id="ARBA00022989"/>
    </source>
</evidence>
<feature type="transmembrane region" description="Helical" evidence="8">
    <location>
        <begin position="52"/>
        <end position="73"/>
    </location>
</feature>
<evidence type="ECO:0000256" key="8">
    <source>
        <dbReference type="SAM" id="Phobius"/>
    </source>
</evidence>
<feature type="transmembrane region" description="Helical" evidence="8">
    <location>
        <begin position="180"/>
        <end position="198"/>
    </location>
</feature>
<evidence type="ECO:0008006" key="11">
    <source>
        <dbReference type="Google" id="ProtNLM"/>
    </source>
</evidence>
<feature type="transmembrane region" description="Helical" evidence="8">
    <location>
        <begin position="85"/>
        <end position="108"/>
    </location>
</feature>
<organism evidence="9 10">
    <name type="scientific">Lebetimonas natsushimae</name>
    <dbReference type="NCBI Taxonomy" id="1936991"/>
    <lineage>
        <taxon>Bacteria</taxon>
        <taxon>Pseudomonadati</taxon>
        <taxon>Campylobacterota</taxon>
        <taxon>Epsilonproteobacteria</taxon>
        <taxon>Nautiliales</taxon>
        <taxon>Nautiliaceae</taxon>
        <taxon>Lebetimonas</taxon>
    </lineage>
</organism>
<dbReference type="GO" id="GO:0055085">
    <property type="term" value="P:transmembrane transport"/>
    <property type="evidence" value="ECO:0007669"/>
    <property type="project" value="InterPro"/>
</dbReference>
<accession>A0A292YBR9</accession>
<dbReference type="InterPro" id="IPR038770">
    <property type="entry name" value="Na+/solute_symporter_sf"/>
</dbReference>
<dbReference type="RefSeq" id="WP_096258124.1">
    <property type="nucleotide sequence ID" value="NZ_BDME01000001.1"/>
</dbReference>
<dbReference type="InterPro" id="IPR004776">
    <property type="entry name" value="Mem_transp_PIN-like"/>
</dbReference>
<name>A0A292YBR9_9BACT</name>
<dbReference type="PANTHER" id="PTHR36838:SF1">
    <property type="entry name" value="SLR1864 PROTEIN"/>
    <property type="match status" value="1"/>
</dbReference>
<evidence type="ECO:0000313" key="10">
    <source>
        <dbReference type="Proteomes" id="UP000217944"/>
    </source>
</evidence>
<comment type="subcellular location">
    <subcellularLocation>
        <location evidence="1">Cell membrane</location>
        <topology evidence="1">Multi-pass membrane protein</topology>
    </subcellularLocation>
</comment>
<dbReference type="Proteomes" id="UP000217944">
    <property type="component" value="Unassembled WGS sequence"/>
</dbReference>
<evidence type="ECO:0000256" key="3">
    <source>
        <dbReference type="ARBA" id="ARBA00022448"/>
    </source>
</evidence>